<dbReference type="Proteomes" id="UP000596381">
    <property type="component" value="Segment"/>
</dbReference>
<reference evidence="1 2" key="1">
    <citation type="submission" date="2020-12" db="EMBL/GenBank/DDBJ databases">
        <title>Genomic characterization of four novel bacteriophages infecting Klebsiella pneumoniae.</title>
        <authorList>
            <person name="Estrada Bonilla B."/>
            <person name="Costa A.R."/>
            <person name="van Rossum T."/>
            <person name="Hagedoorn S."/>
            <person name="Wallinga H."/>
            <person name="Xiao M."/>
            <person name="Song W."/>
            <person name="Haas P.-J."/>
            <person name="Nobrega F.L."/>
            <person name="Brouns S.J.J."/>
        </authorList>
    </citation>
    <scope>NUCLEOTIDE SEQUENCE [LARGE SCALE GENOMIC DNA]</scope>
</reference>
<name>A0A7U0GBH9_9CAUD</name>
<gene>
    <name evidence="1" type="ORF">vBKpMFBKp24_365</name>
</gene>
<proteinExistence type="predicted"/>
<dbReference type="InterPro" id="IPR057701">
    <property type="entry name" value="DUF7941"/>
</dbReference>
<accession>A0A7U0GBH9</accession>
<sequence>MAVALDLTKTPKAAFYDLLTKSTTALPDGAVFTDDDLTATAITAVSGRDDGANTSVLLTPVSTSTLVYGEAKTVYYVRKDIASYNIEKAITDDLSNWDASHAAASALAYLVANFSSSMVASDITVADPVTNVDETVSVGVTIVADHLTLFGNITLVITSSETRLNTAEIPNTQDGFSAGS</sequence>
<dbReference type="EMBL" id="MW394391">
    <property type="protein sequence ID" value="QQV92162.1"/>
    <property type="molecule type" value="Genomic_DNA"/>
</dbReference>
<protein>
    <submittedName>
        <fullName evidence="1">Uncharacterized protein</fullName>
    </submittedName>
</protein>
<keyword evidence="2" id="KW-1185">Reference proteome</keyword>
<dbReference type="Pfam" id="PF25613">
    <property type="entry name" value="DUF7941"/>
    <property type="match status" value="1"/>
</dbReference>
<evidence type="ECO:0000313" key="2">
    <source>
        <dbReference type="Proteomes" id="UP000596381"/>
    </source>
</evidence>
<organism evidence="1 2">
    <name type="scientific">Klebsiella phage vB_KpM_FBKp24</name>
    <dbReference type="NCBI Taxonomy" id="2801834"/>
    <lineage>
        <taxon>Viruses</taxon>
        <taxon>Duplodnaviria</taxon>
        <taxon>Heunggongvirae</taxon>
        <taxon>Uroviricota</taxon>
        <taxon>Caudoviricetes</taxon>
        <taxon>Chimalliviridae</taxon>
        <taxon>Maaswegvirus</taxon>
        <taxon>Maaswegvirus Kp24</taxon>
    </lineage>
</organism>
<evidence type="ECO:0000313" key="1">
    <source>
        <dbReference type="EMBL" id="QQV92162.1"/>
    </source>
</evidence>